<evidence type="ECO:0008006" key="4">
    <source>
        <dbReference type="Google" id="ProtNLM"/>
    </source>
</evidence>
<dbReference type="RefSeq" id="WP_078830648.1">
    <property type="nucleotide sequence ID" value="NZ_FUWH01000003.1"/>
</dbReference>
<sequence length="199" mass="21951">MKQLTACLFLVVLLSACAGNQKKVTVLSKGAADVNTDAKTIVATDGSGHEEKTVTVSGDKVVFKLQSPAGDASVELKENGYYIINVKNDTIIGSYVPYNAPKQTQDVISQDVLKQRIDSLNQLIENKNVSAANRNFYILPNTAVRISDNLDAIVVTPYHQMRSIEKTGDKDPEVYRFYSIKEMRENIAKLQALTVPDKK</sequence>
<evidence type="ECO:0000256" key="1">
    <source>
        <dbReference type="SAM" id="SignalP"/>
    </source>
</evidence>
<accession>A0A1T4M423</accession>
<protein>
    <recommendedName>
        <fullName evidence="4">DUF4369 domain-containing protein</fullName>
    </recommendedName>
</protein>
<reference evidence="2 3" key="1">
    <citation type="submission" date="2017-02" db="EMBL/GenBank/DDBJ databases">
        <authorList>
            <person name="Peterson S.W."/>
        </authorList>
    </citation>
    <scope>NUCLEOTIDE SEQUENCE [LARGE SCALE GENOMIC DNA]</scope>
    <source>
        <strain evidence="2 3">DSM 22335</strain>
    </source>
</reference>
<keyword evidence="3" id="KW-1185">Reference proteome</keyword>
<proteinExistence type="predicted"/>
<dbReference type="PROSITE" id="PS51257">
    <property type="entry name" value="PROKAR_LIPOPROTEIN"/>
    <property type="match status" value="1"/>
</dbReference>
<gene>
    <name evidence="2" type="ORF">SAMN04488132_103153</name>
</gene>
<dbReference type="Proteomes" id="UP000190888">
    <property type="component" value="Unassembled WGS sequence"/>
</dbReference>
<dbReference type="AlphaFoldDB" id="A0A1T4M423"/>
<keyword evidence="1" id="KW-0732">Signal</keyword>
<dbReference type="EMBL" id="FUWH01000003">
    <property type="protein sequence ID" value="SJZ61682.1"/>
    <property type="molecule type" value="Genomic_DNA"/>
</dbReference>
<organism evidence="2 3">
    <name type="scientific">Sediminibacterium ginsengisoli</name>
    <dbReference type="NCBI Taxonomy" id="413434"/>
    <lineage>
        <taxon>Bacteria</taxon>
        <taxon>Pseudomonadati</taxon>
        <taxon>Bacteroidota</taxon>
        <taxon>Chitinophagia</taxon>
        <taxon>Chitinophagales</taxon>
        <taxon>Chitinophagaceae</taxon>
        <taxon>Sediminibacterium</taxon>
    </lineage>
</organism>
<feature type="signal peptide" evidence="1">
    <location>
        <begin position="1"/>
        <end position="18"/>
    </location>
</feature>
<evidence type="ECO:0000313" key="3">
    <source>
        <dbReference type="Proteomes" id="UP000190888"/>
    </source>
</evidence>
<feature type="chain" id="PRO_5010523161" description="DUF4369 domain-containing protein" evidence="1">
    <location>
        <begin position="19"/>
        <end position="199"/>
    </location>
</feature>
<evidence type="ECO:0000313" key="2">
    <source>
        <dbReference type="EMBL" id="SJZ61682.1"/>
    </source>
</evidence>
<name>A0A1T4M423_9BACT</name>
<dbReference type="OrthoDB" id="652198at2"/>